<evidence type="ECO:0000313" key="1">
    <source>
        <dbReference type="EMBL" id="MPM46922.1"/>
    </source>
</evidence>
<reference evidence="1" key="1">
    <citation type="submission" date="2019-08" db="EMBL/GenBank/DDBJ databases">
        <authorList>
            <person name="Kucharzyk K."/>
            <person name="Murdoch R.W."/>
            <person name="Higgins S."/>
            <person name="Loffler F."/>
        </authorList>
    </citation>
    <scope>NUCLEOTIDE SEQUENCE</scope>
</reference>
<sequence>MDILAGIIDNTQQRQHDLNLCLLKIAGVNLGVDRNISLPERFQQDTGLPFC</sequence>
<comment type="caution">
    <text evidence="1">The sequence shown here is derived from an EMBL/GenBank/DDBJ whole genome shotgun (WGS) entry which is preliminary data.</text>
</comment>
<accession>A0A645A1K6</accession>
<dbReference type="EMBL" id="VSSQ01011477">
    <property type="protein sequence ID" value="MPM46922.1"/>
    <property type="molecule type" value="Genomic_DNA"/>
</dbReference>
<protein>
    <submittedName>
        <fullName evidence="1">Uncharacterized protein</fullName>
    </submittedName>
</protein>
<name>A0A645A1K6_9ZZZZ</name>
<organism evidence="1">
    <name type="scientific">bioreactor metagenome</name>
    <dbReference type="NCBI Taxonomy" id="1076179"/>
    <lineage>
        <taxon>unclassified sequences</taxon>
        <taxon>metagenomes</taxon>
        <taxon>ecological metagenomes</taxon>
    </lineage>
</organism>
<gene>
    <name evidence="1" type="ORF">SDC9_93629</name>
</gene>
<proteinExistence type="predicted"/>
<dbReference type="AlphaFoldDB" id="A0A645A1K6"/>